<dbReference type="EMBL" id="SDPU01000009">
    <property type="protein sequence ID" value="RYU14851.1"/>
    <property type="molecule type" value="Genomic_DNA"/>
</dbReference>
<keyword evidence="4 7" id="KW-1133">Transmembrane helix</keyword>
<name>A0A4Q5JAB4_9ACTN</name>
<comment type="subcellular location">
    <subcellularLocation>
        <location evidence="1">Cell membrane</location>
        <topology evidence="1">Multi-pass membrane protein</topology>
    </subcellularLocation>
</comment>
<dbReference type="GO" id="GO:0005886">
    <property type="term" value="C:plasma membrane"/>
    <property type="evidence" value="ECO:0007669"/>
    <property type="project" value="UniProtKB-SubCell"/>
</dbReference>
<keyword evidence="10" id="KW-1185">Reference proteome</keyword>
<evidence type="ECO:0000313" key="10">
    <source>
        <dbReference type="Proteomes" id="UP000291189"/>
    </source>
</evidence>
<evidence type="ECO:0000313" key="9">
    <source>
        <dbReference type="EMBL" id="RYU14851.1"/>
    </source>
</evidence>
<dbReference type="PANTHER" id="PTHR30509">
    <property type="entry name" value="P-HYDROXYBENZOIC ACID EFFLUX PUMP SUBUNIT-RELATED"/>
    <property type="match status" value="1"/>
</dbReference>
<evidence type="ECO:0000259" key="8">
    <source>
        <dbReference type="Pfam" id="PF13515"/>
    </source>
</evidence>
<keyword evidence="2" id="KW-1003">Cell membrane</keyword>
<evidence type="ECO:0000256" key="6">
    <source>
        <dbReference type="ARBA" id="ARBA00043993"/>
    </source>
</evidence>
<feature type="domain" description="Integral membrane bound transporter" evidence="8">
    <location>
        <begin position="29"/>
        <end position="144"/>
    </location>
</feature>
<organism evidence="9 10">
    <name type="scientific">Nocardioides iriomotensis</name>
    <dbReference type="NCBI Taxonomy" id="715784"/>
    <lineage>
        <taxon>Bacteria</taxon>
        <taxon>Bacillati</taxon>
        <taxon>Actinomycetota</taxon>
        <taxon>Actinomycetes</taxon>
        <taxon>Propionibacteriales</taxon>
        <taxon>Nocardioidaceae</taxon>
        <taxon>Nocardioides</taxon>
    </lineage>
</organism>
<evidence type="ECO:0000256" key="1">
    <source>
        <dbReference type="ARBA" id="ARBA00004651"/>
    </source>
</evidence>
<comment type="caution">
    <text evidence="9">The sequence shown here is derived from an EMBL/GenBank/DDBJ whole genome shotgun (WGS) entry which is preliminary data.</text>
</comment>
<reference evidence="9 10" key="1">
    <citation type="submission" date="2019-01" db="EMBL/GenBank/DDBJ databases">
        <title>Nocardioides guangzhouensis sp. nov., an actinobacterium isolated from soil.</title>
        <authorList>
            <person name="Fu Y."/>
            <person name="Cai Y."/>
            <person name="Lin Z."/>
            <person name="Chen P."/>
        </authorList>
    </citation>
    <scope>NUCLEOTIDE SEQUENCE [LARGE SCALE GENOMIC DNA]</scope>
    <source>
        <strain evidence="9 10">NBRC 105384</strain>
    </source>
</reference>
<sequence length="352" mass="37911">MDWRAHTLRSLKAATAAGLSWLLVLPLGGAAAEYPYYAPLGAVIAVSTTVAGSVRESLQAVLGIALGAVIAVTAMTVTDFPVVVDIVVVVLVASLLSAWRRLGSQASFVPVSGVFVLILGQEDPMGMSLAYVGLVSLGAAVGIALNVAFPPLALTPMTDSVRRLREVLADQLDDLAAGLLSEEVLTRDEWSKRQRAIRPGTEDLQRVVGHATDSRRANWRAKRWSETAEQRYQQARALQQVAFLIEDLTALVVDQEHADRQLVALGPRLRPHAAHVVQDLAQALRSVEGETAAEKELRETDASVVKLAGEIRDERVRTDHDLFAAGTIVAGVRRAMASLTPEDLRGEVPSDW</sequence>
<keyword evidence="3 7" id="KW-0812">Transmembrane</keyword>
<dbReference type="RefSeq" id="WP_129985274.1">
    <property type="nucleotide sequence ID" value="NZ_SDPU01000009.1"/>
</dbReference>
<feature type="transmembrane region" description="Helical" evidence="7">
    <location>
        <begin position="129"/>
        <end position="154"/>
    </location>
</feature>
<keyword evidence="5 7" id="KW-0472">Membrane</keyword>
<proteinExistence type="inferred from homology"/>
<dbReference type="OrthoDB" id="3579456at2"/>
<evidence type="ECO:0000256" key="4">
    <source>
        <dbReference type="ARBA" id="ARBA00022989"/>
    </source>
</evidence>
<comment type="similarity">
    <text evidence="6">Belongs to the YccS/YhfK family.</text>
</comment>
<evidence type="ECO:0000256" key="3">
    <source>
        <dbReference type="ARBA" id="ARBA00022692"/>
    </source>
</evidence>
<dbReference type="AlphaFoldDB" id="A0A4Q5JAB4"/>
<gene>
    <name evidence="9" type="ORF">ETU37_02375</name>
</gene>
<dbReference type="PANTHER" id="PTHR30509:SF9">
    <property type="entry name" value="MULTIDRUG RESISTANCE PROTEIN MDTO"/>
    <property type="match status" value="1"/>
</dbReference>
<evidence type="ECO:0000256" key="7">
    <source>
        <dbReference type="SAM" id="Phobius"/>
    </source>
</evidence>
<protein>
    <recommendedName>
        <fullName evidence="8">Integral membrane bound transporter domain-containing protein</fullName>
    </recommendedName>
</protein>
<evidence type="ECO:0000256" key="2">
    <source>
        <dbReference type="ARBA" id="ARBA00022475"/>
    </source>
</evidence>
<dbReference type="Pfam" id="PF13515">
    <property type="entry name" value="FUSC_2"/>
    <property type="match status" value="1"/>
</dbReference>
<dbReference type="Proteomes" id="UP000291189">
    <property type="component" value="Unassembled WGS sequence"/>
</dbReference>
<accession>A0A4Q5JAB4</accession>
<feature type="transmembrane region" description="Helical" evidence="7">
    <location>
        <begin position="57"/>
        <end position="75"/>
    </location>
</feature>
<evidence type="ECO:0000256" key="5">
    <source>
        <dbReference type="ARBA" id="ARBA00023136"/>
    </source>
</evidence>
<dbReference type="InterPro" id="IPR049453">
    <property type="entry name" value="Memb_transporter_dom"/>
</dbReference>